<comment type="similarity">
    <text evidence="4 16">Belongs to the class-III pyridoxal-phosphate-dependent aminotransferase family.</text>
</comment>
<evidence type="ECO:0000256" key="11">
    <source>
        <dbReference type="ARBA" id="ARBA00030204"/>
    </source>
</evidence>
<dbReference type="RefSeq" id="WP_199705880.1">
    <property type="nucleotide sequence ID" value="NZ_JAEMNV010000006.1"/>
</dbReference>
<keyword evidence="9 16" id="KW-0663">Pyridoxal phosphate</keyword>
<dbReference type="InterPro" id="IPR049704">
    <property type="entry name" value="Aminotrans_3_PPA_site"/>
</dbReference>
<evidence type="ECO:0000256" key="14">
    <source>
        <dbReference type="ARBA" id="ARBA00048021"/>
    </source>
</evidence>
<evidence type="ECO:0000256" key="13">
    <source>
        <dbReference type="ARBA" id="ARBA00031787"/>
    </source>
</evidence>
<evidence type="ECO:0000256" key="10">
    <source>
        <dbReference type="ARBA" id="ARBA00029760"/>
    </source>
</evidence>
<dbReference type="GO" id="GO:0034386">
    <property type="term" value="F:4-aminobutyrate:2-oxoglutarate transaminase activity"/>
    <property type="evidence" value="ECO:0007669"/>
    <property type="project" value="UniProtKB-EC"/>
</dbReference>
<evidence type="ECO:0000313" key="18">
    <source>
        <dbReference type="Proteomes" id="UP000655868"/>
    </source>
</evidence>
<evidence type="ECO:0000256" key="16">
    <source>
        <dbReference type="RuleBase" id="RU003560"/>
    </source>
</evidence>
<keyword evidence="7 17" id="KW-0032">Aminotransferase</keyword>
<dbReference type="Gene3D" id="3.90.1150.10">
    <property type="entry name" value="Aspartate Aminotransferase, domain 1"/>
    <property type="match status" value="1"/>
</dbReference>
<dbReference type="GO" id="GO:0047298">
    <property type="term" value="F:(S)-3-amino-2-methylpropionate transaminase activity"/>
    <property type="evidence" value="ECO:0007669"/>
    <property type="project" value="UniProtKB-EC"/>
</dbReference>
<evidence type="ECO:0000256" key="15">
    <source>
        <dbReference type="ARBA" id="ARBA00050054"/>
    </source>
</evidence>
<evidence type="ECO:0000256" key="9">
    <source>
        <dbReference type="ARBA" id="ARBA00022898"/>
    </source>
</evidence>
<dbReference type="SUPFAM" id="SSF53383">
    <property type="entry name" value="PLP-dependent transferases"/>
    <property type="match status" value="1"/>
</dbReference>
<comment type="catalytic activity">
    <reaction evidence="1">
        <text>(S)-3-amino-2-methylpropanoate + 2-oxoglutarate = 2-methyl-3-oxopropanoate + L-glutamate</text>
        <dbReference type="Rhea" id="RHEA:13993"/>
        <dbReference type="ChEBI" id="CHEBI:16810"/>
        <dbReference type="ChEBI" id="CHEBI:29985"/>
        <dbReference type="ChEBI" id="CHEBI:57700"/>
        <dbReference type="ChEBI" id="CHEBI:58655"/>
        <dbReference type="EC" id="2.6.1.22"/>
    </reaction>
</comment>
<accession>A0A934NT81</accession>
<evidence type="ECO:0000256" key="7">
    <source>
        <dbReference type="ARBA" id="ARBA00022576"/>
    </source>
</evidence>
<comment type="cofactor">
    <cofactor evidence="2">
        <name>pyridoxal 5'-phosphate</name>
        <dbReference type="ChEBI" id="CHEBI:597326"/>
    </cofactor>
</comment>
<evidence type="ECO:0000256" key="4">
    <source>
        <dbReference type="ARBA" id="ARBA00008954"/>
    </source>
</evidence>
<dbReference type="GO" id="GO:0030170">
    <property type="term" value="F:pyridoxal phosphate binding"/>
    <property type="evidence" value="ECO:0007669"/>
    <property type="project" value="InterPro"/>
</dbReference>
<dbReference type="EC" id="2.6.1.22" evidence="5"/>
<comment type="pathway">
    <text evidence="3">Amino-acid degradation; 4-aminobutanoate degradation.</text>
</comment>
<dbReference type="FunFam" id="3.40.640.10:FF:000013">
    <property type="entry name" value="4-aminobutyrate aminotransferase"/>
    <property type="match status" value="1"/>
</dbReference>
<comment type="catalytic activity">
    <reaction evidence="14">
        <text>4-aminobutanoate + 2-oxoglutarate = succinate semialdehyde + L-glutamate</text>
        <dbReference type="Rhea" id="RHEA:23352"/>
        <dbReference type="ChEBI" id="CHEBI:16810"/>
        <dbReference type="ChEBI" id="CHEBI:29985"/>
        <dbReference type="ChEBI" id="CHEBI:57706"/>
        <dbReference type="ChEBI" id="CHEBI:59888"/>
        <dbReference type="EC" id="2.6.1.19"/>
    </reaction>
</comment>
<organism evidence="17 18">
    <name type="scientific">Antrihabitans stalagmiti</name>
    <dbReference type="NCBI Taxonomy" id="2799499"/>
    <lineage>
        <taxon>Bacteria</taxon>
        <taxon>Bacillati</taxon>
        <taxon>Actinomycetota</taxon>
        <taxon>Actinomycetes</taxon>
        <taxon>Mycobacteriales</taxon>
        <taxon>Nocardiaceae</taxon>
        <taxon>Antrihabitans</taxon>
    </lineage>
</organism>
<dbReference type="InterPro" id="IPR015421">
    <property type="entry name" value="PyrdxlP-dep_Trfase_major"/>
</dbReference>
<gene>
    <name evidence="17" type="ORF">JGU71_19115</name>
</gene>
<evidence type="ECO:0000313" key="17">
    <source>
        <dbReference type="EMBL" id="MBJ8341001.1"/>
    </source>
</evidence>
<evidence type="ECO:0000256" key="3">
    <source>
        <dbReference type="ARBA" id="ARBA00005176"/>
    </source>
</evidence>
<evidence type="ECO:0000256" key="2">
    <source>
        <dbReference type="ARBA" id="ARBA00001933"/>
    </source>
</evidence>
<dbReference type="InterPro" id="IPR005814">
    <property type="entry name" value="Aminotrans_3"/>
</dbReference>
<reference evidence="17" key="1">
    <citation type="submission" date="2020-12" db="EMBL/GenBank/DDBJ databases">
        <title>Antrihabitans popcorni sp. nov. and Antrihabitans auranticaus sp. nov., isolated from a larva cave.</title>
        <authorList>
            <person name="Lee S.D."/>
            <person name="Kim I.S."/>
        </authorList>
    </citation>
    <scope>NUCLEOTIDE SEQUENCE</scope>
    <source>
        <strain evidence="17">YC3-6</strain>
    </source>
</reference>
<dbReference type="EC" id="2.6.1.19" evidence="6"/>
<dbReference type="PROSITE" id="PS00600">
    <property type="entry name" value="AA_TRANSFER_CLASS_3"/>
    <property type="match status" value="1"/>
</dbReference>
<dbReference type="Proteomes" id="UP000655868">
    <property type="component" value="Unassembled WGS sequence"/>
</dbReference>
<dbReference type="PIRSF" id="PIRSF000521">
    <property type="entry name" value="Transaminase_4ab_Lys_Orn"/>
    <property type="match status" value="1"/>
</dbReference>
<dbReference type="Pfam" id="PF00202">
    <property type="entry name" value="Aminotran_3"/>
    <property type="match status" value="1"/>
</dbReference>
<dbReference type="AlphaFoldDB" id="A0A934NT81"/>
<protein>
    <recommendedName>
        <fullName evidence="12">(S)-3-amino-2-methylpropionate transaminase</fullName>
        <ecNumber evidence="6">2.6.1.19</ecNumber>
        <ecNumber evidence="5">2.6.1.22</ecNumber>
    </recommendedName>
    <alternativeName>
        <fullName evidence="13">GABA aminotransferase</fullName>
    </alternativeName>
    <alternativeName>
        <fullName evidence="11">Gamma-amino-N-butyrate transaminase</fullName>
    </alternativeName>
    <alternativeName>
        <fullName evidence="15">Glutamate:succinic semialdehyde transaminase</fullName>
    </alternativeName>
    <alternativeName>
        <fullName evidence="10">L-AIBAT</fullName>
    </alternativeName>
</protein>
<dbReference type="InterPro" id="IPR015424">
    <property type="entry name" value="PyrdxlP-dep_Trfase"/>
</dbReference>
<evidence type="ECO:0000256" key="6">
    <source>
        <dbReference type="ARBA" id="ARBA00012912"/>
    </source>
</evidence>
<dbReference type="EMBL" id="JAEMNV010000006">
    <property type="protein sequence ID" value="MBJ8341001.1"/>
    <property type="molecule type" value="Genomic_DNA"/>
</dbReference>
<keyword evidence="8" id="KW-0808">Transferase</keyword>
<name>A0A934NT81_9NOCA</name>
<dbReference type="CDD" id="cd00610">
    <property type="entry name" value="OAT_like"/>
    <property type="match status" value="1"/>
</dbReference>
<comment type="caution">
    <text evidence="17">The sequence shown here is derived from an EMBL/GenBank/DDBJ whole genome shotgun (WGS) entry which is preliminary data.</text>
</comment>
<evidence type="ECO:0000256" key="5">
    <source>
        <dbReference type="ARBA" id="ARBA00012876"/>
    </source>
</evidence>
<evidence type="ECO:0000256" key="1">
    <source>
        <dbReference type="ARBA" id="ARBA00001750"/>
    </source>
</evidence>
<dbReference type="PANTHER" id="PTHR11986">
    <property type="entry name" value="AMINOTRANSFERASE CLASS III"/>
    <property type="match status" value="1"/>
</dbReference>
<evidence type="ECO:0000256" key="8">
    <source>
        <dbReference type="ARBA" id="ARBA00022679"/>
    </source>
</evidence>
<proteinExistence type="inferred from homology"/>
<dbReference type="InterPro" id="IPR050103">
    <property type="entry name" value="Class-III_PLP-dep_AT"/>
</dbReference>
<keyword evidence="18" id="KW-1185">Reference proteome</keyword>
<sequence>MTALSPILQQATPVIVDHASGSWIVGTDGRRYLDFTTGIGVTSTGHCHPRVVAAAREQVGSIIHAQYTTLLHRPLLELTEKLGEVLPDGLDSVFYANSGSEAVEASIRLARMATGRPNIIAFHGGFHGRTVAAASLTSAGTKFRSGFSPLMGGVHLAPFPYAYRYGWDVETAVDFALRELDYLLQTVSSVADTAAFIIEPVLGDGGYLPTPPRFLEGLRERADRHGIVFILDEVQAGVGRTGKFWGHQHSAATPDVLITAKGLASGFPISAIAASTELMSKAWPGSQGGTYGGNAVAAAAAVATLDVVRDEGLVENARIRGVELASGLARLGQEFGQVGDVRGLGLMQALEFTTDAGEPDADAARAVQQAAIDQDLLLLTCGGYGNVVRVVPALTVTADEIDEGVRRIGAAMKVGLSG</sequence>
<dbReference type="Gene3D" id="3.40.640.10">
    <property type="entry name" value="Type I PLP-dependent aspartate aminotransferase-like (Major domain)"/>
    <property type="match status" value="1"/>
</dbReference>
<dbReference type="InterPro" id="IPR015422">
    <property type="entry name" value="PyrdxlP-dep_Trfase_small"/>
</dbReference>
<evidence type="ECO:0000256" key="12">
    <source>
        <dbReference type="ARBA" id="ARBA00030857"/>
    </source>
</evidence>
<dbReference type="GO" id="GO:0042802">
    <property type="term" value="F:identical protein binding"/>
    <property type="evidence" value="ECO:0007669"/>
    <property type="project" value="TreeGrafter"/>
</dbReference>